<evidence type="ECO:0008006" key="4">
    <source>
        <dbReference type="Google" id="ProtNLM"/>
    </source>
</evidence>
<evidence type="ECO:0000313" key="2">
    <source>
        <dbReference type="EMBL" id="PJC81438.1"/>
    </source>
</evidence>
<reference evidence="3" key="1">
    <citation type="submission" date="2017-09" db="EMBL/GenBank/DDBJ databases">
        <title>Depth-based differentiation of microbial function through sediment-hosted aquifers and enrichment of novel symbionts in the deep terrestrial subsurface.</title>
        <authorList>
            <person name="Probst A.J."/>
            <person name="Ladd B."/>
            <person name="Jarett J.K."/>
            <person name="Geller-Mcgrath D.E."/>
            <person name="Sieber C.M.K."/>
            <person name="Emerson J.B."/>
            <person name="Anantharaman K."/>
            <person name="Thomas B.C."/>
            <person name="Malmstrom R."/>
            <person name="Stieglmeier M."/>
            <person name="Klingl A."/>
            <person name="Woyke T."/>
            <person name="Ryan C.M."/>
            <person name="Banfield J.F."/>
        </authorList>
    </citation>
    <scope>NUCLEOTIDE SEQUENCE [LARGE SCALE GENOMIC DNA]</scope>
</reference>
<feature type="signal peptide" evidence="1">
    <location>
        <begin position="1"/>
        <end position="23"/>
    </location>
</feature>
<dbReference type="EMBL" id="PFQK01000081">
    <property type="protein sequence ID" value="PJC81438.1"/>
    <property type="molecule type" value="Genomic_DNA"/>
</dbReference>
<sequence length="235" mass="26510">MKNKIILFLIIIQFSLLTNLALAQNEESTPSAETGSDKVSTKTIENFKEKIASKVAELTKKEQKALAGFVSKIEDSQLTIKSDEQQNYQIKIDNILTKIYQIAGNGKKEIKLDQLAKDDYLIVNGPINDNTISANYIFVDEKYIVNVGRVTEIDKDNYSVKLLTADKETINLDIETSTKQSILNIKTLQLERTGFSKIKEGDLIHFIIKKDSSAKNGTRFSAVKILIIPQEYFIK</sequence>
<proteinExistence type="predicted"/>
<gene>
    <name evidence="2" type="ORF">CO007_04690</name>
</gene>
<evidence type="ECO:0000313" key="3">
    <source>
        <dbReference type="Proteomes" id="UP000229370"/>
    </source>
</evidence>
<comment type="caution">
    <text evidence="2">The sequence shown here is derived from an EMBL/GenBank/DDBJ whole genome shotgun (WGS) entry which is preliminary data.</text>
</comment>
<feature type="chain" id="PRO_5014941692" description="DUF5666 domain-containing protein" evidence="1">
    <location>
        <begin position="24"/>
        <end position="235"/>
    </location>
</feature>
<organism evidence="2 3">
    <name type="scientific">Candidatus Roizmanbacteria bacterium CG_4_8_14_3_um_filter_36_10</name>
    <dbReference type="NCBI Taxonomy" id="1974834"/>
    <lineage>
        <taxon>Bacteria</taxon>
        <taxon>Candidatus Roizmaniibacteriota</taxon>
    </lineage>
</organism>
<protein>
    <recommendedName>
        <fullName evidence="4">DUF5666 domain-containing protein</fullName>
    </recommendedName>
</protein>
<accession>A0A2M8GLM2</accession>
<dbReference type="Proteomes" id="UP000229370">
    <property type="component" value="Unassembled WGS sequence"/>
</dbReference>
<name>A0A2M8GLM2_9BACT</name>
<evidence type="ECO:0000256" key="1">
    <source>
        <dbReference type="SAM" id="SignalP"/>
    </source>
</evidence>
<keyword evidence="1" id="KW-0732">Signal</keyword>
<dbReference type="AlphaFoldDB" id="A0A2M8GLM2"/>